<dbReference type="EMBL" id="LKAJ01000015">
    <property type="protein sequence ID" value="KRG19724.1"/>
    <property type="molecule type" value="Genomic_DNA"/>
</dbReference>
<organism evidence="2">
    <name type="scientific">Candidatus Berkiella aquae</name>
    <dbReference type="NCBI Taxonomy" id="295108"/>
    <lineage>
        <taxon>Bacteria</taxon>
        <taxon>Pseudomonadati</taxon>
        <taxon>Pseudomonadota</taxon>
        <taxon>Gammaproteobacteria</taxon>
        <taxon>Candidatus Berkiellales</taxon>
        <taxon>Candidatus Berkiellaceae</taxon>
        <taxon>Candidatus Berkiella</taxon>
    </lineage>
</organism>
<dbReference type="InterPro" id="IPR002110">
    <property type="entry name" value="Ankyrin_rpt"/>
</dbReference>
<dbReference type="PROSITE" id="PS50088">
    <property type="entry name" value="ANK_REPEAT"/>
    <property type="match status" value="1"/>
</dbReference>
<evidence type="ECO:0000313" key="2">
    <source>
        <dbReference type="EMBL" id="KRG19724.1"/>
    </source>
</evidence>
<dbReference type="OrthoDB" id="5654206at2"/>
<feature type="repeat" description="ANK" evidence="1">
    <location>
        <begin position="526"/>
        <end position="558"/>
    </location>
</feature>
<keyword evidence="4" id="KW-1185">Reference proteome</keyword>
<dbReference type="STRING" id="295108.HT99x_02703"/>
<gene>
    <name evidence="3" type="ORF">HT99x_005035</name>
    <name evidence="2" type="ORF">HT99x_02703</name>
</gene>
<dbReference type="AlphaFoldDB" id="A0A0Q9YGN9"/>
<dbReference type="EMBL" id="LKAJ02000001">
    <property type="protein sequence ID" value="MCS5710785.1"/>
    <property type="molecule type" value="Genomic_DNA"/>
</dbReference>
<evidence type="ECO:0000313" key="4">
    <source>
        <dbReference type="Proteomes" id="UP000051497"/>
    </source>
</evidence>
<dbReference type="InterPro" id="IPR036770">
    <property type="entry name" value="Ankyrin_rpt-contain_sf"/>
</dbReference>
<dbReference type="Proteomes" id="UP000051497">
    <property type="component" value="Unassembled WGS sequence"/>
</dbReference>
<dbReference type="Gene3D" id="1.25.40.20">
    <property type="entry name" value="Ankyrin repeat-containing domain"/>
    <property type="match status" value="1"/>
</dbReference>
<reference evidence="3" key="3">
    <citation type="submission" date="2021-06" db="EMBL/GenBank/DDBJ databases">
        <title>Genomic Description and Analysis of Intracellular Bacteria, Candidatus Berkiella cookevillensis and Candidatus Berkiella aquae.</title>
        <authorList>
            <person name="Kidane D.T."/>
            <person name="Mehari Y.T."/>
            <person name="Rice F.C."/>
            <person name="Arivett B.A."/>
            <person name="Farone A.L."/>
            <person name="Berk S.G."/>
            <person name="Farone M.B."/>
        </authorList>
    </citation>
    <scope>NUCLEOTIDE SEQUENCE</scope>
    <source>
        <strain evidence="3">HT99</strain>
    </source>
</reference>
<sequence length="569" mass="64358">MALEQAFSQMTLKTDDSLEETIELITPSISKPLAFYFGRSIGAANKQWGQLSFKIPPNMSMAFTSLFQTFGLYVSGTLPKELLPAKREHLCHLLVHIIARLEDDETLFSTILNDPAQQQCFGDLCLLHTIFTYESIAALYSHAPLASNLTVKERSALIKALDITRAGFKRADRYQLPLSDEALNIELTAFKQKLLNQFYRLESCYHPNAFDFKEMQFHIERKNNLSRQRQGKFHAELIFNQQTHTQRKIDQTVLQSLLKKIQSIHNALQPRTQFIVDILGQGHAMVLDVSKNVETQCLEIICAEPACLAYQAQFLENLLLELNKAQISTAVIAIQTNLLKDYNSCYTFSLALSGEISKLTFAELAKKDPVAQPCFLRNRDQVVLPPIEGVTWRDVTALGEKAVMMGQSFTEMKGNLLKLNSGQTKKVDTLIADLKMLYALPPTAFASPDNQEQQYSYIHARRHSLRQRASDDLYSDLNVEAVLAKMKTTLPGQALRRFASGFGSKRQMAFLMEKYPVVLDEISETTGRTALHFAYANHKLSRAHLLEQAGASLAIEDKQQQKPRDLLKY</sequence>
<comment type="caution">
    <text evidence="2">The sequence shown here is derived from an EMBL/GenBank/DDBJ whole genome shotgun (WGS) entry which is preliminary data.</text>
</comment>
<keyword evidence="1" id="KW-0040">ANK repeat</keyword>
<reference evidence="3" key="2">
    <citation type="journal article" date="2016" name="Genome Announc.">
        <title>Draft Genome Sequences of Two Novel Amoeba-Resistant Intranuclear Bacteria, 'Candidatus Berkiella cookevillensis' and 'Candidatus Berkiella aquae'.</title>
        <authorList>
            <person name="Mehari Y.T."/>
            <person name="Arivett B.A."/>
            <person name="Farone A.L."/>
            <person name="Gunderson J.H."/>
            <person name="Farone M.B."/>
        </authorList>
    </citation>
    <scope>NUCLEOTIDE SEQUENCE</scope>
    <source>
        <strain evidence="3">HT99</strain>
    </source>
</reference>
<name>A0A0Q9YGN9_9GAMM</name>
<evidence type="ECO:0000256" key="1">
    <source>
        <dbReference type="PROSITE-ProRule" id="PRU00023"/>
    </source>
</evidence>
<proteinExistence type="predicted"/>
<accession>A0A0Q9YGN9</accession>
<reference evidence="2" key="1">
    <citation type="submission" date="2015-09" db="EMBL/GenBank/DDBJ databases">
        <title>Draft Genome Sequences of Two Novel Amoeba-resistant Intranuclear Bacteria, Candidatus Berkiella cookevillensis and Candidatus Berkiella aquae.</title>
        <authorList>
            <person name="Mehari Y.T."/>
            <person name="Arivett B.A."/>
            <person name="Farone A.L."/>
            <person name="Gunderson J.H."/>
            <person name="Farone M.B."/>
        </authorList>
    </citation>
    <scope>NUCLEOTIDE SEQUENCE [LARGE SCALE GENOMIC DNA]</scope>
    <source>
        <strain evidence="2">HT99</strain>
    </source>
</reference>
<protein>
    <submittedName>
        <fullName evidence="2">Uncharacterized protein</fullName>
    </submittedName>
</protein>
<dbReference type="RefSeq" id="WP_075067306.1">
    <property type="nucleotide sequence ID" value="NZ_LKAJ02000001.1"/>
</dbReference>
<evidence type="ECO:0000313" key="3">
    <source>
        <dbReference type="EMBL" id="MCS5710785.1"/>
    </source>
</evidence>